<name>A0A409WXD3_PSICY</name>
<evidence type="ECO:0000313" key="3">
    <source>
        <dbReference type="EMBL" id="PPQ83165.1"/>
    </source>
</evidence>
<keyword evidence="4" id="KW-1185">Reference proteome</keyword>
<feature type="region of interest" description="Disordered" evidence="1">
    <location>
        <begin position="124"/>
        <end position="151"/>
    </location>
</feature>
<reference evidence="3 4" key="1">
    <citation type="journal article" date="2018" name="Evol. Lett.">
        <title>Horizontal gene cluster transfer increased hallucinogenic mushroom diversity.</title>
        <authorList>
            <person name="Reynolds H.T."/>
            <person name="Vijayakumar V."/>
            <person name="Gluck-Thaler E."/>
            <person name="Korotkin H.B."/>
            <person name="Matheny P.B."/>
            <person name="Slot J.C."/>
        </authorList>
    </citation>
    <scope>NUCLEOTIDE SEQUENCE [LARGE SCALE GENOMIC DNA]</scope>
    <source>
        <strain evidence="3 4">2631</strain>
    </source>
</reference>
<dbReference type="InterPro" id="IPR058504">
    <property type="entry name" value="DUF8191"/>
</dbReference>
<dbReference type="AlphaFoldDB" id="A0A409WXD3"/>
<sequence length="393" mass="44087">MSTDPHELKAQLRVVNLKLKRRDDENRKLKEALRVLLAQNDSGEDHSDNDALDPQETADENDDDEMNTSEEDYEDLPEPIQSLEFSDVYVCVDIACGGEVVEGVCHWCGKKHQLLEDEFATRAISTESQTDHPDRRIAPRGDTPLGEIDPQTTVPREYESRQKEYLELLRRGATADMCKTFNLSFTSERGICAVANEGIIEAFAGPAMQEEDTWQIYLGRRVTLEQDDFDGQNFVTDLMDDISTLPTAGNWVTEEEYPGTWVTYPKYRGELETWPADKMDLTDDMPEDEELPVYDNDYDLSDDDSEQADLDMDDPALFITSGTVDRWYIDQDDPTPVDGIETEEGENSEMTEEESSACSSISDSDEAGSDFGSGEHLNGDEVVHSGSGLAKAI</sequence>
<proteinExistence type="predicted"/>
<dbReference type="Proteomes" id="UP000283269">
    <property type="component" value="Unassembled WGS sequence"/>
</dbReference>
<accession>A0A409WXD3</accession>
<dbReference type="OrthoDB" id="3063271at2759"/>
<dbReference type="EMBL" id="NHYD01003042">
    <property type="protein sequence ID" value="PPQ83165.1"/>
    <property type="molecule type" value="Genomic_DNA"/>
</dbReference>
<protein>
    <recommendedName>
        <fullName evidence="2">DUF8191 domain-containing protein</fullName>
    </recommendedName>
</protein>
<organism evidence="3 4">
    <name type="scientific">Psilocybe cyanescens</name>
    <dbReference type="NCBI Taxonomy" id="93625"/>
    <lineage>
        <taxon>Eukaryota</taxon>
        <taxon>Fungi</taxon>
        <taxon>Dikarya</taxon>
        <taxon>Basidiomycota</taxon>
        <taxon>Agaricomycotina</taxon>
        <taxon>Agaricomycetes</taxon>
        <taxon>Agaricomycetidae</taxon>
        <taxon>Agaricales</taxon>
        <taxon>Agaricineae</taxon>
        <taxon>Strophariaceae</taxon>
        <taxon>Psilocybe</taxon>
    </lineage>
</organism>
<evidence type="ECO:0000259" key="2">
    <source>
        <dbReference type="Pfam" id="PF26609"/>
    </source>
</evidence>
<evidence type="ECO:0000313" key="4">
    <source>
        <dbReference type="Proteomes" id="UP000283269"/>
    </source>
</evidence>
<feature type="compositionally biased region" description="Acidic residues" evidence="1">
    <location>
        <begin position="50"/>
        <end position="75"/>
    </location>
</feature>
<evidence type="ECO:0000256" key="1">
    <source>
        <dbReference type="SAM" id="MobiDB-lite"/>
    </source>
</evidence>
<dbReference type="Pfam" id="PF26609">
    <property type="entry name" value="DUF8191"/>
    <property type="match status" value="1"/>
</dbReference>
<feature type="region of interest" description="Disordered" evidence="1">
    <location>
        <begin position="37"/>
        <end position="75"/>
    </location>
</feature>
<gene>
    <name evidence="3" type="ORF">CVT25_005412</name>
</gene>
<dbReference type="InParanoid" id="A0A409WXD3"/>
<feature type="region of interest" description="Disordered" evidence="1">
    <location>
        <begin position="328"/>
        <end position="393"/>
    </location>
</feature>
<feature type="compositionally biased region" description="Basic and acidic residues" evidence="1">
    <location>
        <begin position="129"/>
        <end position="139"/>
    </location>
</feature>
<comment type="caution">
    <text evidence="3">The sequence shown here is derived from an EMBL/GenBank/DDBJ whole genome shotgun (WGS) entry which is preliminary data.</text>
</comment>
<feature type="domain" description="DUF8191" evidence="2">
    <location>
        <begin position="168"/>
        <end position="248"/>
    </location>
</feature>
<feature type="compositionally biased region" description="Acidic residues" evidence="1">
    <location>
        <begin position="330"/>
        <end position="355"/>
    </location>
</feature>